<evidence type="ECO:0000313" key="5">
    <source>
        <dbReference type="Proteomes" id="UP000499080"/>
    </source>
</evidence>
<dbReference type="OrthoDB" id="6718630at2759"/>
<comment type="similarity">
    <text evidence="1">Belongs to the heat shock protein 70 family.</text>
</comment>
<dbReference type="Gene3D" id="3.30.420.40">
    <property type="match status" value="1"/>
</dbReference>
<evidence type="ECO:0000256" key="2">
    <source>
        <dbReference type="ARBA" id="ARBA00022741"/>
    </source>
</evidence>
<keyword evidence="3" id="KW-0067">ATP-binding</keyword>
<dbReference type="InterPro" id="IPR043129">
    <property type="entry name" value="ATPase_NBD"/>
</dbReference>
<keyword evidence="4" id="KW-0346">Stress response</keyword>
<dbReference type="PANTHER" id="PTHR19375">
    <property type="entry name" value="HEAT SHOCK PROTEIN 70KDA"/>
    <property type="match status" value="1"/>
</dbReference>
<evidence type="ECO:0000256" key="1">
    <source>
        <dbReference type="ARBA" id="ARBA00007381"/>
    </source>
</evidence>
<comment type="caution">
    <text evidence="4">The sequence shown here is derived from an EMBL/GenBank/DDBJ whole genome shotgun (WGS) entry which is preliminary data.</text>
</comment>
<protein>
    <submittedName>
        <fullName evidence="4">Heat shock protein cognate 4</fullName>
    </submittedName>
</protein>
<dbReference type="SUPFAM" id="SSF53067">
    <property type="entry name" value="Actin-like ATPase domain"/>
    <property type="match status" value="1"/>
</dbReference>
<sequence>MIKADQKSKLNLKEKRRLFFLKNYHRWYYKNERNRRELYLGNAVTSTVLTVPAYFNDAQRQATKNAGKTAGLNVLRIIKEQTAAAIAYGLEKKTNENRNVLTSISVVAHLMYPF</sequence>
<keyword evidence="2" id="KW-0547">Nucleotide-binding</keyword>
<dbReference type="GO" id="GO:0005524">
    <property type="term" value="F:ATP binding"/>
    <property type="evidence" value="ECO:0007669"/>
    <property type="project" value="UniProtKB-KW"/>
</dbReference>
<dbReference type="EMBL" id="BGPR01003904">
    <property type="protein sequence ID" value="GBM93766.1"/>
    <property type="molecule type" value="Genomic_DNA"/>
</dbReference>
<reference evidence="4 5" key="1">
    <citation type="journal article" date="2019" name="Sci. Rep.">
        <title>Orb-weaving spider Araneus ventricosus genome elucidates the spidroin gene catalogue.</title>
        <authorList>
            <person name="Kono N."/>
            <person name="Nakamura H."/>
            <person name="Ohtoshi R."/>
            <person name="Moran D.A.P."/>
            <person name="Shinohara A."/>
            <person name="Yoshida Y."/>
            <person name="Fujiwara M."/>
            <person name="Mori M."/>
            <person name="Tomita M."/>
            <person name="Arakawa K."/>
        </authorList>
    </citation>
    <scope>NUCLEOTIDE SEQUENCE [LARGE SCALE GENOMIC DNA]</scope>
</reference>
<gene>
    <name evidence="4" type="primary">Hsc70-4_1</name>
    <name evidence="4" type="ORF">AVEN_51615_1</name>
</gene>
<dbReference type="Proteomes" id="UP000499080">
    <property type="component" value="Unassembled WGS sequence"/>
</dbReference>
<evidence type="ECO:0000313" key="4">
    <source>
        <dbReference type="EMBL" id="GBM93766.1"/>
    </source>
</evidence>
<proteinExistence type="inferred from homology"/>
<evidence type="ECO:0000256" key="3">
    <source>
        <dbReference type="ARBA" id="ARBA00022840"/>
    </source>
</evidence>
<name>A0A4Y2JX02_ARAVE</name>
<dbReference type="Pfam" id="PF00012">
    <property type="entry name" value="HSP70"/>
    <property type="match status" value="1"/>
</dbReference>
<dbReference type="GO" id="GO:0140662">
    <property type="term" value="F:ATP-dependent protein folding chaperone"/>
    <property type="evidence" value="ECO:0007669"/>
    <property type="project" value="InterPro"/>
</dbReference>
<dbReference type="FunFam" id="3.30.420.40:FF:000545">
    <property type="entry name" value="Endoplasmic reticulum chaperone BiP"/>
    <property type="match status" value="1"/>
</dbReference>
<accession>A0A4Y2JX02</accession>
<organism evidence="4 5">
    <name type="scientific">Araneus ventricosus</name>
    <name type="common">Orbweaver spider</name>
    <name type="synonym">Epeira ventricosa</name>
    <dbReference type="NCBI Taxonomy" id="182803"/>
    <lineage>
        <taxon>Eukaryota</taxon>
        <taxon>Metazoa</taxon>
        <taxon>Ecdysozoa</taxon>
        <taxon>Arthropoda</taxon>
        <taxon>Chelicerata</taxon>
        <taxon>Arachnida</taxon>
        <taxon>Araneae</taxon>
        <taxon>Araneomorphae</taxon>
        <taxon>Entelegynae</taxon>
        <taxon>Araneoidea</taxon>
        <taxon>Araneidae</taxon>
        <taxon>Araneus</taxon>
    </lineage>
</organism>
<dbReference type="InterPro" id="IPR013126">
    <property type="entry name" value="Hsp_70_fam"/>
</dbReference>
<dbReference type="AlphaFoldDB" id="A0A4Y2JX02"/>
<keyword evidence="5" id="KW-1185">Reference proteome</keyword>